<proteinExistence type="predicted"/>
<dbReference type="SUPFAM" id="SSF52540">
    <property type="entry name" value="P-loop containing nucleoside triphosphate hydrolases"/>
    <property type="match status" value="1"/>
</dbReference>
<sequence>MVSKTESIVFCHPSFLQIQLGAILLRWVRQEFGIDDERSLEETNCGQQQCESTAQNKTAVRSVLCVITAFRKLCNHPELLRKFIETSSSTVDRLPRQLTLDLLRIFNEPDVVRLKEYMDDPSLYSSLIECSGKLAVLNHMLRQLFQPATAQSKSYGSMTKHRLVLVSNFTQTLDLLQPICSRITGQSCLRLDGQTSAKRRWDLVQRFNASDSSERILLLSSRAGGMGLNLTGADHLILYDVDWNPANDAQALARVWRPGQSRPVRLYRLITADSLEERMFQRQAAKTALSFNAVVSPFDNDCDSCIPSFKPLGILTKEELRDLFQMPPCSVPSWTHHLIGCTCDSGMVTLRPSLSTDILKSDPTDDHNSESDTRNFQLGASTFTHSAQNCKPMSESLAFLLDWTHSLNYAAILQLKDPLLSPLSDNTPPINAVFSLTTNGLDPPSSVMYS</sequence>
<dbReference type="GO" id="GO:0007131">
    <property type="term" value="P:reciprocal meiotic recombination"/>
    <property type="evidence" value="ECO:0007669"/>
    <property type="project" value="TreeGrafter"/>
</dbReference>
<name>A0A8J4SK88_9TREM</name>
<comment type="caution">
    <text evidence="3">The sequence shown here is derived from an EMBL/GenBank/DDBJ whole genome shotgun (WGS) entry which is preliminary data.</text>
</comment>
<dbReference type="AlphaFoldDB" id="A0A8J4SK88"/>
<dbReference type="PANTHER" id="PTHR45629">
    <property type="entry name" value="SNF2/RAD54 FAMILY MEMBER"/>
    <property type="match status" value="1"/>
</dbReference>
<gene>
    <name evidence="3" type="ORF">PHET_10029</name>
</gene>
<dbReference type="GO" id="GO:0016787">
    <property type="term" value="F:hydrolase activity"/>
    <property type="evidence" value="ECO:0007669"/>
    <property type="project" value="UniProtKB-KW"/>
</dbReference>
<dbReference type="PROSITE" id="PS51194">
    <property type="entry name" value="HELICASE_CTER"/>
    <property type="match status" value="1"/>
</dbReference>
<dbReference type="InterPro" id="IPR001650">
    <property type="entry name" value="Helicase_C-like"/>
</dbReference>
<organism evidence="3 4">
    <name type="scientific">Paragonimus heterotremus</name>
    <dbReference type="NCBI Taxonomy" id="100268"/>
    <lineage>
        <taxon>Eukaryota</taxon>
        <taxon>Metazoa</taxon>
        <taxon>Spiralia</taxon>
        <taxon>Lophotrochozoa</taxon>
        <taxon>Platyhelminthes</taxon>
        <taxon>Trematoda</taxon>
        <taxon>Digenea</taxon>
        <taxon>Plagiorchiida</taxon>
        <taxon>Troglotremata</taxon>
        <taxon>Troglotrematidae</taxon>
        <taxon>Paragonimus</taxon>
    </lineage>
</organism>
<dbReference type="PANTHER" id="PTHR45629:SF7">
    <property type="entry name" value="DNA EXCISION REPAIR PROTEIN ERCC-6-RELATED"/>
    <property type="match status" value="1"/>
</dbReference>
<dbReference type="Pfam" id="PF00271">
    <property type="entry name" value="Helicase_C"/>
    <property type="match status" value="1"/>
</dbReference>
<dbReference type="CDD" id="cd18793">
    <property type="entry name" value="SF2_C_SNF"/>
    <property type="match status" value="1"/>
</dbReference>
<keyword evidence="4" id="KW-1185">Reference proteome</keyword>
<feature type="domain" description="Helicase C-terminal" evidence="2">
    <location>
        <begin position="140"/>
        <end position="302"/>
    </location>
</feature>
<dbReference type="InterPro" id="IPR049730">
    <property type="entry name" value="SNF2/RAD54-like_C"/>
</dbReference>
<protein>
    <submittedName>
        <fullName evidence="3">DNA repair and recombination protein RAD54B</fullName>
    </submittedName>
</protein>
<dbReference type="InterPro" id="IPR027417">
    <property type="entry name" value="P-loop_NTPase"/>
</dbReference>
<dbReference type="Gene3D" id="3.40.50.300">
    <property type="entry name" value="P-loop containing nucleotide triphosphate hydrolases"/>
    <property type="match status" value="1"/>
</dbReference>
<dbReference type="Gene3D" id="1.20.120.850">
    <property type="entry name" value="SWI2/SNF2 ATPases, N-terminal domain"/>
    <property type="match status" value="1"/>
</dbReference>
<dbReference type="SMART" id="SM00490">
    <property type="entry name" value="HELICc"/>
    <property type="match status" value="1"/>
</dbReference>
<dbReference type="InterPro" id="IPR050496">
    <property type="entry name" value="SNF2_RAD54_helicase_repair"/>
</dbReference>
<dbReference type="GO" id="GO:0000724">
    <property type="term" value="P:double-strand break repair via homologous recombination"/>
    <property type="evidence" value="ECO:0007669"/>
    <property type="project" value="TreeGrafter"/>
</dbReference>
<evidence type="ECO:0000256" key="1">
    <source>
        <dbReference type="ARBA" id="ARBA00022801"/>
    </source>
</evidence>
<dbReference type="EMBL" id="LUCH01006961">
    <property type="protein sequence ID" value="KAF5396990.1"/>
    <property type="molecule type" value="Genomic_DNA"/>
</dbReference>
<dbReference type="Proteomes" id="UP000748531">
    <property type="component" value="Unassembled WGS sequence"/>
</dbReference>
<dbReference type="GO" id="GO:0015616">
    <property type="term" value="F:DNA translocase activity"/>
    <property type="evidence" value="ECO:0007669"/>
    <property type="project" value="TreeGrafter"/>
</dbReference>
<evidence type="ECO:0000313" key="3">
    <source>
        <dbReference type="EMBL" id="KAF5396990.1"/>
    </source>
</evidence>
<dbReference type="OrthoDB" id="413460at2759"/>
<reference evidence="3" key="1">
    <citation type="submission" date="2019-05" db="EMBL/GenBank/DDBJ databases">
        <title>Annotation for the trematode Paragonimus heterotremus.</title>
        <authorList>
            <person name="Choi Y.-J."/>
        </authorList>
    </citation>
    <scope>NUCLEOTIDE SEQUENCE</scope>
    <source>
        <strain evidence="3">LC</strain>
    </source>
</reference>
<accession>A0A8J4SK88</accession>
<keyword evidence="1" id="KW-0378">Hydrolase</keyword>
<dbReference type="GO" id="GO:0005634">
    <property type="term" value="C:nucleus"/>
    <property type="evidence" value="ECO:0007669"/>
    <property type="project" value="TreeGrafter"/>
</dbReference>
<evidence type="ECO:0000313" key="4">
    <source>
        <dbReference type="Proteomes" id="UP000748531"/>
    </source>
</evidence>
<evidence type="ECO:0000259" key="2">
    <source>
        <dbReference type="PROSITE" id="PS51194"/>
    </source>
</evidence>